<sequence length="176" mass="18438">MDVSADLTELSRTPVAVVCAGAKSVLDIPRTLEYLETQGASVAALGCDEFPAFFSRTSGCRAPSRVDTPEQFAAMIHAAQRLRLNSGLVLAVPIPDDAAAEGQVVEDAIQTALAEADAKHVRGNEVTPFLLERIRQLTSGKSLEANVKLVKNNAQVGASVARALAQLNAAATASKL</sequence>
<reference evidence="6" key="1">
    <citation type="submission" date="2021-01" db="EMBL/GenBank/DDBJ databases">
        <authorList>
            <person name="Corre E."/>
            <person name="Pelletier E."/>
            <person name="Niang G."/>
            <person name="Scheremetjew M."/>
            <person name="Finn R."/>
            <person name="Kale V."/>
            <person name="Holt S."/>
            <person name="Cochrane G."/>
            <person name="Meng A."/>
            <person name="Brown T."/>
            <person name="Cohen L."/>
        </authorList>
    </citation>
    <scope>NUCLEOTIDE SEQUENCE</scope>
    <source>
        <strain evidence="6">CCMP219</strain>
    </source>
</reference>
<protein>
    <recommendedName>
        <fullName evidence="7">Pseudouridine-5'-phosphate glycosidase</fullName>
    </recommendedName>
</protein>
<evidence type="ECO:0000256" key="5">
    <source>
        <dbReference type="ARBA" id="ARBA00023295"/>
    </source>
</evidence>
<dbReference type="Gene3D" id="3.40.1790.10">
    <property type="entry name" value="Indigoidine synthase domain"/>
    <property type="match status" value="1"/>
</dbReference>
<evidence type="ECO:0000256" key="4">
    <source>
        <dbReference type="ARBA" id="ARBA00023239"/>
    </source>
</evidence>
<dbReference type="AlphaFoldDB" id="A0A7R9YTE3"/>
<evidence type="ECO:0008006" key="7">
    <source>
        <dbReference type="Google" id="ProtNLM"/>
    </source>
</evidence>
<dbReference type="Pfam" id="PF04227">
    <property type="entry name" value="Indigoidine_A"/>
    <property type="match status" value="1"/>
</dbReference>
<organism evidence="6">
    <name type="scientific">Chlamydomonas euryale</name>
    <dbReference type="NCBI Taxonomy" id="1486919"/>
    <lineage>
        <taxon>Eukaryota</taxon>
        <taxon>Viridiplantae</taxon>
        <taxon>Chlorophyta</taxon>
        <taxon>core chlorophytes</taxon>
        <taxon>Chlorophyceae</taxon>
        <taxon>CS clade</taxon>
        <taxon>Chlamydomonadales</taxon>
        <taxon>Chlamydomonadaceae</taxon>
        <taxon>Chlamydomonas</taxon>
    </lineage>
</organism>
<dbReference type="PANTHER" id="PTHR42909:SF1">
    <property type="entry name" value="CARBOHYDRATE KINASE PFKB DOMAIN-CONTAINING PROTEIN"/>
    <property type="match status" value="1"/>
</dbReference>
<dbReference type="InterPro" id="IPR022830">
    <property type="entry name" value="Indigdn_synthA-like"/>
</dbReference>
<dbReference type="EMBL" id="HBEC01011342">
    <property type="protein sequence ID" value="CAD8285155.1"/>
    <property type="molecule type" value="Transcribed_RNA"/>
</dbReference>
<dbReference type="InterPro" id="IPR007342">
    <property type="entry name" value="PsuG"/>
</dbReference>
<evidence type="ECO:0000256" key="2">
    <source>
        <dbReference type="ARBA" id="ARBA00022801"/>
    </source>
</evidence>
<gene>
    <name evidence="6" type="ORF">CEUR00632_LOCUS5193</name>
</gene>
<evidence type="ECO:0000256" key="1">
    <source>
        <dbReference type="ARBA" id="ARBA00022723"/>
    </source>
</evidence>
<dbReference type="SUPFAM" id="SSF110581">
    <property type="entry name" value="Indigoidine synthase A-like"/>
    <property type="match status" value="1"/>
</dbReference>
<keyword evidence="3" id="KW-0464">Manganese</keyword>
<keyword evidence="1" id="KW-0479">Metal-binding</keyword>
<evidence type="ECO:0000256" key="3">
    <source>
        <dbReference type="ARBA" id="ARBA00023211"/>
    </source>
</evidence>
<dbReference type="GO" id="GO:0005737">
    <property type="term" value="C:cytoplasm"/>
    <property type="evidence" value="ECO:0007669"/>
    <property type="project" value="TreeGrafter"/>
</dbReference>
<dbReference type="GO" id="GO:0046872">
    <property type="term" value="F:metal ion binding"/>
    <property type="evidence" value="ECO:0007669"/>
    <property type="project" value="UniProtKB-KW"/>
</dbReference>
<keyword evidence="5" id="KW-0326">Glycosidase</keyword>
<keyword evidence="4" id="KW-0456">Lyase</keyword>
<name>A0A7R9YTE3_9CHLO</name>
<accession>A0A7R9YTE3</accession>
<dbReference type="PANTHER" id="PTHR42909">
    <property type="entry name" value="ZGC:136858"/>
    <property type="match status" value="1"/>
</dbReference>
<proteinExistence type="predicted"/>
<dbReference type="GO" id="GO:0004730">
    <property type="term" value="F:pseudouridylate synthase activity"/>
    <property type="evidence" value="ECO:0007669"/>
    <property type="project" value="InterPro"/>
</dbReference>
<keyword evidence="2" id="KW-0378">Hydrolase</keyword>
<evidence type="ECO:0000313" key="6">
    <source>
        <dbReference type="EMBL" id="CAD8285155.1"/>
    </source>
</evidence>
<dbReference type="GO" id="GO:0016798">
    <property type="term" value="F:hydrolase activity, acting on glycosyl bonds"/>
    <property type="evidence" value="ECO:0007669"/>
    <property type="project" value="UniProtKB-KW"/>
</dbReference>